<dbReference type="InterPro" id="IPR017998">
    <property type="entry name" value="Chaperone_TCP-1"/>
</dbReference>
<evidence type="ECO:0000256" key="1">
    <source>
        <dbReference type="ARBA" id="ARBA00002912"/>
    </source>
</evidence>
<dbReference type="SUPFAM" id="SSF48592">
    <property type="entry name" value="GroEL equatorial domain-like"/>
    <property type="match status" value="1"/>
</dbReference>
<dbReference type="GO" id="GO:0005524">
    <property type="term" value="F:ATP binding"/>
    <property type="evidence" value="ECO:0007669"/>
    <property type="project" value="UniProtKB-KW"/>
</dbReference>
<dbReference type="Gene3D" id="1.10.560.10">
    <property type="entry name" value="GroEL-like equatorial domain"/>
    <property type="match status" value="1"/>
</dbReference>
<dbReference type="InterPro" id="IPR027413">
    <property type="entry name" value="GROEL-like_equatorial_sf"/>
</dbReference>
<dbReference type="SUPFAM" id="SSF54849">
    <property type="entry name" value="GroEL-intermediate domain like"/>
    <property type="match status" value="1"/>
</dbReference>
<keyword evidence="3" id="KW-0547">Nucleotide-binding</keyword>
<feature type="non-terminal residue" evidence="6">
    <location>
        <position position="1"/>
    </location>
</feature>
<reference evidence="7" key="1">
    <citation type="journal article" date="2018" name="Nat. Microbiol.">
        <title>Leveraging single-cell genomics to expand the fungal tree of life.</title>
        <authorList>
            <person name="Ahrendt S.R."/>
            <person name="Quandt C.A."/>
            <person name="Ciobanu D."/>
            <person name="Clum A."/>
            <person name="Salamov A."/>
            <person name="Andreopoulos B."/>
            <person name="Cheng J.F."/>
            <person name="Woyke T."/>
            <person name="Pelin A."/>
            <person name="Henrissat B."/>
            <person name="Reynolds N.K."/>
            <person name="Benny G.L."/>
            <person name="Smith M.E."/>
            <person name="James T.Y."/>
            <person name="Grigoriev I.V."/>
        </authorList>
    </citation>
    <scope>NUCLEOTIDE SEQUENCE [LARGE SCALE GENOMIC DNA]</scope>
    <source>
        <strain evidence="7">CSF55</strain>
    </source>
</reference>
<accession>A0A4P9Y990</accession>
<evidence type="ECO:0000313" key="7">
    <source>
        <dbReference type="Proteomes" id="UP000281549"/>
    </source>
</evidence>
<keyword evidence="5" id="KW-0143">Chaperone</keyword>
<proteinExistence type="predicted"/>
<dbReference type="AlphaFoldDB" id="A0A4P9Y990"/>
<protein>
    <submittedName>
        <fullName evidence="6">Uncharacterized protein</fullName>
    </submittedName>
</protein>
<evidence type="ECO:0000256" key="2">
    <source>
        <dbReference type="ARBA" id="ARBA00011381"/>
    </source>
</evidence>
<dbReference type="PANTHER" id="PTHR11353">
    <property type="entry name" value="CHAPERONIN"/>
    <property type="match status" value="1"/>
</dbReference>
<evidence type="ECO:0000256" key="3">
    <source>
        <dbReference type="ARBA" id="ARBA00022741"/>
    </source>
</evidence>
<comment type="function">
    <text evidence="1">Molecular chaperone; assists the folding of proteins upon ATP hydrolysis.</text>
</comment>
<evidence type="ECO:0000256" key="5">
    <source>
        <dbReference type="ARBA" id="ARBA00023186"/>
    </source>
</evidence>
<dbReference type="GO" id="GO:0140662">
    <property type="term" value="F:ATP-dependent protein folding chaperone"/>
    <property type="evidence" value="ECO:0007669"/>
    <property type="project" value="InterPro"/>
</dbReference>
<dbReference type="InterPro" id="IPR002423">
    <property type="entry name" value="Cpn60/GroEL/TCP-1"/>
</dbReference>
<comment type="subunit">
    <text evidence="2">Component of the T-complex protein 1 (TCP1) complex.</text>
</comment>
<sequence>SSKTVSIVVRGGTVNYLDDIERSIDDAVNNVKSIAQVHNYSASVIKFGEALQIIPRTLVENAGFYPTAEIANLFALHEQGSATLGFNVEEGSQIDAAKEKIFDFLAIKLNALRLETDAALNVK</sequence>
<dbReference type="EMBL" id="ML007829">
    <property type="protein sequence ID" value="RKP15746.1"/>
    <property type="molecule type" value="Genomic_DNA"/>
</dbReference>
<dbReference type="Pfam" id="PF00118">
    <property type="entry name" value="Cpn60_TCP1"/>
    <property type="match status" value="1"/>
</dbReference>
<evidence type="ECO:0000256" key="4">
    <source>
        <dbReference type="ARBA" id="ARBA00022840"/>
    </source>
</evidence>
<organism evidence="6 7">
    <name type="scientific">Rozella allomycis (strain CSF55)</name>
    <dbReference type="NCBI Taxonomy" id="988480"/>
    <lineage>
        <taxon>Eukaryota</taxon>
        <taxon>Fungi</taxon>
        <taxon>Fungi incertae sedis</taxon>
        <taxon>Cryptomycota</taxon>
        <taxon>Cryptomycota incertae sedis</taxon>
        <taxon>Rozella</taxon>
    </lineage>
</organism>
<gene>
    <name evidence="6" type="ORF">ROZALSC1DRAFT_26102</name>
</gene>
<dbReference type="InterPro" id="IPR027410">
    <property type="entry name" value="TCP-1-like_intermed_sf"/>
</dbReference>
<keyword evidence="4" id="KW-0067">ATP-binding</keyword>
<dbReference type="Gene3D" id="3.30.260.10">
    <property type="entry name" value="TCP-1-like chaperonin intermediate domain"/>
    <property type="match status" value="1"/>
</dbReference>
<evidence type="ECO:0000313" key="6">
    <source>
        <dbReference type="EMBL" id="RKP15746.1"/>
    </source>
</evidence>
<name>A0A4P9Y990_ROZAC</name>
<dbReference type="Proteomes" id="UP000281549">
    <property type="component" value="Unassembled WGS sequence"/>
</dbReference>